<dbReference type="Pfam" id="PF09339">
    <property type="entry name" value="HTH_IclR"/>
    <property type="match status" value="1"/>
</dbReference>
<feature type="domain" description="IclR-ED" evidence="5">
    <location>
        <begin position="70"/>
        <end position="248"/>
    </location>
</feature>
<dbReference type="Pfam" id="PF01614">
    <property type="entry name" value="IclR_C"/>
    <property type="match status" value="1"/>
</dbReference>
<reference evidence="6 7" key="1">
    <citation type="submission" date="2020-06" db="EMBL/GenBank/DDBJ databases">
        <title>Actinomadura xiongansis sp. nov., isolated from soil of Baiyangdian.</title>
        <authorList>
            <person name="Zhang X."/>
        </authorList>
    </citation>
    <scope>NUCLEOTIDE SEQUENCE [LARGE SCALE GENOMIC DNA]</scope>
    <source>
        <strain evidence="6 7">HBUM206468</strain>
    </source>
</reference>
<dbReference type="InterPro" id="IPR036390">
    <property type="entry name" value="WH_DNA-bd_sf"/>
</dbReference>
<dbReference type="SUPFAM" id="SSF55781">
    <property type="entry name" value="GAF domain-like"/>
    <property type="match status" value="1"/>
</dbReference>
<accession>A0ABR7LLS5</accession>
<protein>
    <submittedName>
        <fullName evidence="6">IclR family transcriptional regulator</fullName>
    </submittedName>
</protein>
<dbReference type="InterPro" id="IPR029016">
    <property type="entry name" value="GAF-like_dom_sf"/>
</dbReference>
<organism evidence="6 7">
    <name type="scientific">Actinomadura alba</name>
    <dbReference type="NCBI Taxonomy" id="406431"/>
    <lineage>
        <taxon>Bacteria</taxon>
        <taxon>Bacillati</taxon>
        <taxon>Actinomycetota</taxon>
        <taxon>Actinomycetes</taxon>
        <taxon>Streptosporangiales</taxon>
        <taxon>Thermomonosporaceae</taxon>
        <taxon>Actinomadura</taxon>
    </lineage>
</organism>
<dbReference type="Gene3D" id="3.30.450.40">
    <property type="match status" value="1"/>
</dbReference>
<dbReference type="PANTHER" id="PTHR30136:SF24">
    <property type="entry name" value="HTH-TYPE TRANSCRIPTIONAL REPRESSOR ALLR"/>
    <property type="match status" value="1"/>
</dbReference>
<sequence length="269" mass="28947">MSGNAREPGRSTVHRLLTLLDVFDGTDLSLADVAERSQLPLTTAHRMLAALETWGGVERTPTGRYRIGLHLWKLGNRATSATTLRETALPLMQDLYESTHENVQLAIRDGHHALIIERLTGLRAVPTLTEVGGHLPLHATGVGKLLLAHVHPELLAELHARGLRRYTAYTLTMPGRLAASLATTRTTGIATAREEMTLGSASIAAPITDATGTVQAALSIVVHATTDLTRYTPALHTAAKEISRRLAATGGRVRSRSRLDRLSVASGHI</sequence>
<proteinExistence type="predicted"/>
<keyword evidence="7" id="KW-1185">Reference proteome</keyword>
<comment type="caution">
    <text evidence="6">The sequence shown here is derived from an EMBL/GenBank/DDBJ whole genome shotgun (WGS) entry which is preliminary data.</text>
</comment>
<dbReference type="EMBL" id="JABVEC010000005">
    <property type="protein sequence ID" value="MBC6465786.1"/>
    <property type="molecule type" value="Genomic_DNA"/>
</dbReference>
<dbReference type="InterPro" id="IPR005471">
    <property type="entry name" value="Tscrpt_reg_IclR_N"/>
</dbReference>
<evidence type="ECO:0000259" key="4">
    <source>
        <dbReference type="PROSITE" id="PS51077"/>
    </source>
</evidence>
<dbReference type="InterPro" id="IPR036388">
    <property type="entry name" value="WH-like_DNA-bd_sf"/>
</dbReference>
<dbReference type="InterPro" id="IPR050707">
    <property type="entry name" value="HTH_MetabolicPath_Reg"/>
</dbReference>
<evidence type="ECO:0000256" key="2">
    <source>
        <dbReference type="ARBA" id="ARBA00023125"/>
    </source>
</evidence>
<dbReference type="Gene3D" id="1.10.10.10">
    <property type="entry name" value="Winged helix-like DNA-binding domain superfamily/Winged helix DNA-binding domain"/>
    <property type="match status" value="1"/>
</dbReference>
<evidence type="ECO:0000256" key="3">
    <source>
        <dbReference type="ARBA" id="ARBA00023163"/>
    </source>
</evidence>
<dbReference type="PANTHER" id="PTHR30136">
    <property type="entry name" value="HELIX-TURN-HELIX TRANSCRIPTIONAL REGULATOR, ICLR FAMILY"/>
    <property type="match status" value="1"/>
</dbReference>
<evidence type="ECO:0000313" key="6">
    <source>
        <dbReference type="EMBL" id="MBC6465786.1"/>
    </source>
</evidence>
<dbReference type="SMART" id="SM00346">
    <property type="entry name" value="HTH_ICLR"/>
    <property type="match status" value="1"/>
</dbReference>
<keyword evidence="1" id="KW-0805">Transcription regulation</keyword>
<dbReference type="InterPro" id="IPR014757">
    <property type="entry name" value="Tscrpt_reg_IclR_C"/>
</dbReference>
<name>A0ABR7LLS5_9ACTN</name>
<evidence type="ECO:0000256" key="1">
    <source>
        <dbReference type="ARBA" id="ARBA00023015"/>
    </source>
</evidence>
<feature type="domain" description="HTH iclR-type" evidence="4">
    <location>
        <begin position="10"/>
        <end position="69"/>
    </location>
</feature>
<dbReference type="PROSITE" id="PS51078">
    <property type="entry name" value="ICLR_ED"/>
    <property type="match status" value="1"/>
</dbReference>
<dbReference type="PROSITE" id="PS51077">
    <property type="entry name" value="HTH_ICLR"/>
    <property type="match status" value="1"/>
</dbReference>
<gene>
    <name evidence="6" type="ORF">HKK74_09795</name>
</gene>
<dbReference type="SUPFAM" id="SSF46785">
    <property type="entry name" value="Winged helix' DNA-binding domain"/>
    <property type="match status" value="1"/>
</dbReference>
<keyword evidence="3" id="KW-0804">Transcription</keyword>
<dbReference type="Proteomes" id="UP000805614">
    <property type="component" value="Unassembled WGS sequence"/>
</dbReference>
<evidence type="ECO:0000313" key="7">
    <source>
        <dbReference type="Proteomes" id="UP000805614"/>
    </source>
</evidence>
<evidence type="ECO:0000259" key="5">
    <source>
        <dbReference type="PROSITE" id="PS51078"/>
    </source>
</evidence>
<dbReference type="RefSeq" id="WP_187242785.1">
    <property type="nucleotide sequence ID" value="NZ_BAAAOK010000006.1"/>
</dbReference>
<keyword evidence="2" id="KW-0238">DNA-binding</keyword>